<organism evidence="4 5">
    <name type="scientific">Lachnellula suecica</name>
    <dbReference type="NCBI Taxonomy" id="602035"/>
    <lineage>
        <taxon>Eukaryota</taxon>
        <taxon>Fungi</taxon>
        <taxon>Dikarya</taxon>
        <taxon>Ascomycota</taxon>
        <taxon>Pezizomycotina</taxon>
        <taxon>Leotiomycetes</taxon>
        <taxon>Helotiales</taxon>
        <taxon>Lachnaceae</taxon>
        <taxon>Lachnellula</taxon>
    </lineage>
</organism>
<dbReference type="OrthoDB" id="4120617at2759"/>
<feature type="region of interest" description="Disordered" evidence="1">
    <location>
        <begin position="264"/>
        <end position="311"/>
    </location>
</feature>
<feature type="region of interest" description="Disordered" evidence="1">
    <location>
        <begin position="347"/>
        <end position="390"/>
    </location>
</feature>
<feature type="signal peptide" evidence="3">
    <location>
        <begin position="1"/>
        <end position="21"/>
    </location>
</feature>
<keyword evidence="2" id="KW-0472">Membrane</keyword>
<feature type="compositionally biased region" description="Basic and acidic residues" evidence="1">
    <location>
        <begin position="375"/>
        <end position="390"/>
    </location>
</feature>
<keyword evidence="5" id="KW-1185">Reference proteome</keyword>
<dbReference type="EMBL" id="QGMK01000011">
    <property type="protein sequence ID" value="TVY85372.1"/>
    <property type="molecule type" value="Genomic_DNA"/>
</dbReference>
<comment type="caution">
    <text evidence="4">The sequence shown here is derived from an EMBL/GenBank/DDBJ whole genome shotgun (WGS) entry which is preliminary data.</text>
</comment>
<evidence type="ECO:0008006" key="6">
    <source>
        <dbReference type="Google" id="ProtNLM"/>
    </source>
</evidence>
<evidence type="ECO:0000313" key="4">
    <source>
        <dbReference type="EMBL" id="TVY85372.1"/>
    </source>
</evidence>
<evidence type="ECO:0000256" key="3">
    <source>
        <dbReference type="SAM" id="SignalP"/>
    </source>
</evidence>
<sequence length="390" mass="41621">MRNAHSAFITCLLSLVLLSSAQPGRLAGARPNPKKGVDPLNTITARSTTFPSTAALASSNTEQAISSSTVSPITIPITRTTILSYVPTSTSNSESSHSSISTSTIPTGAITDGYIGSTLVSSSSPYSISMSSSSSSNSVNNSEHHRNLIIILSAVLGFAGLLLIISVIFLIVRYRRGKSPFAHRGASPINDEEIASWRGTIQEHKPPVPNPTLPPVLQDANTIGLAQSPGWTWAPSPSAVQPSMSQTASVVPDTPPFLAKAPNSRAGLTDETVPGAHPFIPPMKRQTSRLSKAPPGHARTKSRRSSLSAKSMWSFKDTSMDLKGKELSPTWFDPENDHVARELRDLDHNSESPGTSIFDGLSAGGLSPRPKSRPRLWESEKEHEHGRTLA</sequence>
<feature type="chain" id="PRO_5035865907" description="Mid2 domain-containing protein" evidence="3">
    <location>
        <begin position="22"/>
        <end position="390"/>
    </location>
</feature>
<protein>
    <recommendedName>
        <fullName evidence="6">Mid2 domain-containing protein</fullName>
    </recommendedName>
</protein>
<reference evidence="4 5" key="1">
    <citation type="submission" date="2018-05" db="EMBL/GenBank/DDBJ databases">
        <title>Genome sequencing and assembly of the regulated plant pathogen Lachnellula willkommii and related sister species for the development of diagnostic species identification markers.</title>
        <authorList>
            <person name="Giroux E."/>
            <person name="Bilodeau G."/>
        </authorList>
    </citation>
    <scope>NUCLEOTIDE SEQUENCE [LARGE SCALE GENOMIC DNA]</scope>
    <source>
        <strain evidence="4 5">CBS 268.59</strain>
    </source>
</reference>
<proteinExistence type="predicted"/>
<keyword evidence="2" id="KW-1133">Transmembrane helix</keyword>
<keyword evidence="2" id="KW-0812">Transmembrane</keyword>
<feature type="transmembrane region" description="Helical" evidence="2">
    <location>
        <begin position="148"/>
        <end position="172"/>
    </location>
</feature>
<evidence type="ECO:0000313" key="5">
    <source>
        <dbReference type="Proteomes" id="UP000469558"/>
    </source>
</evidence>
<accession>A0A8T9CJQ5</accession>
<dbReference type="Proteomes" id="UP000469558">
    <property type="component" value="Unassembled WGS sequence"/>
</dbReference>
<evidence type="ECO:0000256" key="2">
    <source>
        <dbReference type="SAM" id="Phobius"/>
    </source>
</evidence>
<gene>
    <name evidence="4" type="ORF">LSUE1_G000296</name>
</gene>
<evidence type="ECO:0000256" key="1">
    <source>
        <dbReference type="SAM" id="MobiDB-lite"/>
    </source>
</evidence>
<dbReference type="AlphaFoldDB" id="A0A8T9CJQ5"/>
<name>A0A8T9CJQ5_9HELO</name>
<keyword evidence="3" id="KW-0732">Signal</keyword>